<organism evidence="5 6">
    <name type="scientific">Lysobacter enzymogenes</name>
    <dbReference type="NCBI Taxonomy" id="69"/>
    <lineage>
        <taxon>Bacteria</taxon>
        <taxon>Pseudomonadati</taxon>
        <taxon>Pseudomonadota</taxon>
        <taxon>Gammaproteobacteria</taxon>
        <taxon>Lysobacterales</taxon>
        <taxon>Lysobacteraceae</taxon>
        <taxon>Lysobacter</taxon>
    </lineage>
</organism>
<dbReference type="InterPro" id="IPR020084">
    <property type="entry name" value="NUDIX_hydrolase_CS"/>
</dbReference>
<evidence type="ECO:0000256" key="1">
    <source>
        <dbReference type="ARBA" id="ARBA00001946"/>
    </source>
</evidence>
<dbReference type="InterPro" id="IPR004821">
    <property type="entry name" value="Cyt_trans-like"/>
</dbReference>
<comment type="cofactor">
    <cofactor evidence="1">
        <name>Mg(2+)</name>
        <dbReference type="ChEBI" id="CHEBI:18420"/>
    </cofactor>
</comment>
<dbReference type="GO" id="GO:0016787">
    <property type="term" value="F:hydrolase activity"/>
    <property type="evidence" value="ECO:0007669"/>
    <property type="project" value="UniProtKB-KW"/>
</dbReference>
<dbReference type="KEGG" id="lez:GLE_1384"/>
<evidence type="ECO:0000256" key="4">
    <source>
        <dbReference type="ARBA" id="ARBA00022801"/>
    </source>
</evidence>
<dbReference type="NCBIfam" id="NF003786">
    <property type="entry name" value="PRK05379.1-2"/>
    <property type="match status" value="1"/>
</dbReference>
<keyword evidence="3" id="KW-0548">Nucleotidyltransferase</keyword>
<evidence type="ECO:0000313" key="5">
    <source>
        <dbReference type="EMBL" id="ALN56741.1"/>
    </source>
</evidence>
<dbReference type="Proteomes" id="UP000061569">
    <property type="component" value="Chromosome"/>
</dbReference>
<dbReference type="Gene3D" id="3.90.79.10">
    <property type="entry name" value="Nucleoside Triphosphate Pyrophosphohydrolase"/>
    <property type="match status" value="1"/>
</dbReference>
<sequence length="352" mass="39252">MALQQYDYLVFIGRFEPFHNGHAAVARHALGKAAKVVFLVGSADTPRTVKNPFTVAERAVMIQAALADSADRLIVRPLRDHLYNESQWIANVQRSVAEAVRADGGAADARIGLIGMDKDASSYYLREFPQWPLVDVNHTATLSATELRKYLFEANQLDSHGGLMLIRANVPAPVFDMLEAFRKSSPAFKQLVAEYQFIEQYRAAWADAPYAPTFVTTDAVVVHSGHVLLVRRRAEPGKGLWALPGGFVGQHESLLDACLRELREETRLKVPLAVLKGSIKGERVFDHPERSARGRTITHAFHFDFPAGELPQVRGGDDADKARWFPVSEALEMSPQLFEDHLHILEYFLGRG</sequence>
<evidence type="ECO:0000256" key="3">
    <source>
        <dbReference type="ARBA" id="ARBA00022695"/>
    </source>
</evidence>
<dbReference type="NCBIfam" id="NF003788">
    <property type="entry name" value="PRK05379.1-5"/>
    <property type="match status" value="1"/>
</dbReference>
<dbReference type="OrthoDB" id="542521at2"/>
<keyword evidence="4" id="KW-0378">Hydrolase</keyword>
<dbReference type="AlphaFoldDB" id="A0A0S2DDW2"/>
<evidence type="ECO:0000313" key="6">
    <source>
        <dbReference type="Proteomes" id="UP000061569"/>
    </source>
</evidence>
<dbReference type="PANTHER" id="PTHR21342:SF0">
    <property type="entry name" value="BIFUNCTIONAL NMN ADENYLYLTRANSFERASE_NUDIX HYDROLASE"/>
    <property type="match status" value="1"/>
</dbReference>
<dbReference type="EMBL" id="CP013140">
    <property type="protein sequence ID" value="ALN56741.1"/>
    <property type="molecule type" value="Genomic_DNA"/>
</dbReference>
<name>A0A0S2DDW2_LYSEN</name>
<dbReference type="SUPFAM" id="SSF52374">
    <property type="entry name" value="Nucleotidylyl transferase"/>
    <property type="match status" value="1"/>
</dbReference>
<reference evidence="5 6" key="1">
    <citation type="submission" date="2015-11" db="EMBL/GenBank/DDBJ databases">
        <title>Genome sequences of Lysobacter enzymogenes strain C3 and Lysobacter antibioticus ATCC 29479.</title>
        <authorList>
            <person name="Kobayashi D.Y."/>
        </authorList>
    </citation>
    <scope>NUCLEOTIDE SEQUENCE [LARGE SCALE GENOMIC DNA]</scope>
    <source>
        <strain evidence="5 6">C3</strain>
    </source>
</reference>
<dbReference type="PATRIC" id="fig|69.6.peg.1366"/>
<dbReference type="Pfam" id="PF00293">
    <property type="entry name" value="NUDIX"/>
    <property type="match status" value="1"/>
</dbReference>
<dbReference type="InterPro" id="IPR000086">
    <property type="entry name" value="NUDIX_hydrolase_dom"/>
</dbReference>
<dbReference type="SUPFAM" id="SSF55811">
    <property type="entry name" value="Nudix"/>
    <property type="match status" value="1"/>
</dbReference>
<dbReference type="GO" id="GO:0016779">
    <property type="term" value="F:nucleotidyltransferase activity"/>
    <property type="evidence" value="ECO:0007669"/>
    <property type="project" value="UniProtKB-KW"/>
</dbReference>
<gene>
    <name evidence="5" type="ORF">GLE_1384</name>
</gene>
<dbReference type="PROSITE" id="PS51462">
    <property type="entry name" value="NUDIX"/>
    <property type="match status" value="1"/>
</dbReference>
<dbReference type="PROSITE" id="PS00893">
    <property type="entry name" value="NUDIX_BOX"/>
    <property type="match status" value="1"/>
</dbReference>
<accession>A0A0S2DDW2</accession>
<dbReference type="InterPro" id="IPR015797">
    <property type="entry name" value="NUDIX_hydrolase-like_dom_sf"/>
</dbReference>
<keyword evidence="2" id="KW-0808">Transferase</keyword>
<proteinExistence type="predicted"/>
<dbReference type="PANTHER" id="PTHR21342">
    <property type="entry name" value="PHOSPHOPANTETHEINE ADENYLYLTRANSFERASE"/>
    <property type="match status" value="1"/>
</dbReference>
<dbReference type="NCBIfam" id="TIGR00125">
    <property type="entry name" value="cyt_tran_rel"/>
    <property type="match status" value="1"/>
</dbReference>
<dbReference type="Pfam" id="PF01467">
    <property type="entry name" value="CTP_transf_like"/>
    <property type="match status" value="1"/>
</dbReference>
<evidence type="ECO:0000256" key="2">
    <source>
        <dbReference type="ARBA" id="ARBA00022679"/>
    </source>
</evidence>
<dbReference type="CDD" id="cd18873">
    <property type="entry name" value="NUDIX_NadM_like"/>
    <property type="match status" value="1"/>
</dbReference>
<protein>
    <submittedName>
        <fullName evidence="5">MutT/nudix family protein</fullName>
    </submittedName>
</protein>
<dbReference type="STRING" id="69.GLE_1384"/>
<dbReference type="InterPro" id="IPR014729">
    <property type="entry name" value="Rossmann-like_a/b/a_fold"/>
</dbReference>
<dbReference type="Gene3D" id="3.40.50.620">
    <property type="entry name" value="HUPs"/>
    <property type="match status" value="1"/>
</dbReference>